<keyword evidence="1" id="KW-0175">Coiled coil</keyword>
<evidence type="ECO:0000256" key="1">
    <source>
        <dbReference type="SAM" id="Coils"/>
    </source>
</evidence>
<protein>
    <submittedName>
        <fullName evidence="3">Uncharacterized protein</fullName>
    </submittedName>
</protein>
<dbReference type="EMBL" id="SJPY01000026">
    <property type="protein sequence ID" value="TWU31930.1"/>
    <property type="molecule type" value="Genomic_DNA"/>
</dbReference>
<comment type="caution">
    <text evidence="3">The sequence shown here is derived from an EMBL/GenBank/DDBJ whole genome shotgun (WGS) entry which is preliminary data.</text>
</comment>
<keyword evidence="4" id="KW-1185">Reference proteome</keyword>
<dbReference type="AlphaFoldDB" id="A0A5C6D515"/>
<dbReference type="Proteomes" id="UP000315471">
    <property type="component" value="Unassembled WGS sequence"/>
</dbReference>
<feature type="region of interest" description="Disordered" evidence="2">
    <location>
        <begin position="1"/>
        <end position="49"/>
    </location>
</feature>
<accession>A0A5C6D515</accession>
<sequence length="240" mass="26766">MTLQAKTRRPSPHAPRAREAGRSCNHRRLSCHSSTLPRQKRRRPYKPQALLGSCSRDPIGFDGSEWNLFEFVNSSPINKVDPFGLIPPDGFPGNNGPFGDMPNGDPDQMRNPIVIIEVIAGVAIVIDIITIPSGEGPVIAGGLRACVKRLCTSGGRRKALERARKEAFEELGKLSDEIFDARRNLINLRDQLRTDLPLGRRDAILDNIREVDRQLDGLYTLERRAAKLWESLGEQLVQCP</sequence>
<evidence type="ECO:0000313" key="4">
    <source>
        <dbReference type="Proteomes" id="UP000315471"/>
    </source>
</evidence>
<feature type="coiled-coil region" evidence="1">
    <location>
        <begin position="157"/>
        <end position="191"/>
    </location>
</feature>
<evidence type="ECO:0000256" key="2">
    <source>
        <dbReference type="SAM" id="MobiDB-lite"/>
    </source>
</evidence>
<reference evidence="3 4" key="1">
    <citation type="submission" date="2019-02" db="EMBL/GenBank/DDBJ databases">
        <title>Deep-cultivation of Planctomycetes and their phenomic and genomic characterization uncovers novel biology.</title>
        <authorList>
            <person name="Wiegand S."/>
            <person name="Jogler M."/>
            <person name="Boedeker C."/>
            <person name="Pinto D."/>
            <person name="Vollmers J."/>
            <person name="Rivas-Marin E."/>
            <person name="Kohn T."/>
            <person name="Peeters S.H."/>
            <person name="Heuer A."/>
            <person name="Rast P."/>
            <person name="Oberbeckmann S."/>
            <person name="Bunk B."/>
            <person name="Jeske O."/>
            <person name="Meyerdierks A."/>
            <person name="Storesund J.E."/>
            <person name="Kallscheuer N."/>
            <person name="Luecker S."/>
            <person name="Lage O.M."/>
            <person name="Pohl T."/>
            <person name="Merkel B.J."/>
            <person name="Hornburger P."/>
            <person name="Mueller R.-W."/>
            <person name="Bruemmer F."/>
            <person name="Labrenz M."/>
            <person name="Spormann A.M."/>
            <person name="Op Den Camp H."/>
            <person name="Overmann J."/>
            <person name="Amann R."/>
            <person name="Jetten M.S.M."/>
            <person name="Mascher T."/>
            <person name="Medema M.H."/>
            <person name="Devos D.P."/>
            <person name="Kaster A.-K."/>
            <person name="Ovreas L."/>
            <person name="Rohde M."/>
            <person name="Galperin M.Y."/>
            <person name="Jogler C."/>
        </authorList>
    </citation>
    <scope>NUCLEOTIDE SEQUENCE [LARGE SCALE GENOMIC DNA]</scope>
    <source>
        <strain evidence="3 4">Q31b</strain>
    </source>
</reference>
<name>A0A5C6D515_9BACT</name>
<evidence type="ECO:0000313" key="3">
    <source>
        <dbReference type="EMBL" id="TWU31930.1"/>
    </source>
</evidence>
<organism evidence="3 4">
    <name type="scientific">Novipirellula aureliae</name>
    <dbReference type="NCBI Taxonomy" id="2527966"/>
    <lineage>
        <taxon>Bacteria</taxon>
        <taxon>Pseudomonadati</taxon>
        <taxon>Planctomycetota</taxon>
        <taxon>Planctomycetia</taxon>
        <taxon>Pirellulales</taxon>
        <taxon>Pirellulaceae</taxon>
        <taxon>Novipirellula</taxon>
    </lineage>
</organism>
<gene>
    <name evidence="3" type="ORF">Q31b_58600</name>
</gene>
<proteinExistence type="predicted"/>
<feature type="compositionally biased region" description="Basic residues" evidence="2">
    <location>
        <begin position="1"/>
        <end position="11"/>
    </location>
</feature>